<dbReference type="OrthoDB" id="32989at10239"/>
<dbReference type="EMBL" id="LT671577">
    <property type="protein sequence ID" value="SHO33190.1"/>
    <property type="molecule type" value="Genomic_DNA"/>
</dbReference>
<sequence length="159" mass="18428">MKMQHEDRFKKNLVSLAEYIVDVNDDAVKRGVRIMDSGLLRVGSNLVNGISSKTIIETFISKSNQSWENIRIHDQVYFNTKALDFFAGVPEEMVNKMRILLMGKDDKGNYYVKDEVRVMIWKYLESFVKISLKYLSPEGKSLISKAEYVQHLESWGIQV</sequence>
<protein>
    <submittedName>
        <fullName evidence="1">Uncharacterized protein</fullName>
    </submittedName>
</protein>
<accession>A0A1M7XUE6</accession>
<gene>
    <name evidence="1" type="ORF">BQ3484_122</name>
</gene>
<dbReference type="RefSeq" id="YP_009329062.1">
    <property type="nucleotide sequence ID" value="NC_032108.1"/>
</dbReference>
<keyword evidence="2" id="KW-1185">Reference proteome</keyword>
<organism evidence="1 2">
    <name type="scientific">Cedratvirus A11</name>
    <dbReference type="NCBI Taxonomy" id="1903266"/>
    <lineage>
        <taxon>Viruses</taxon>
        <taxon>Pithoviruses</taxon>
        <taxon>Orthocedratvirinae</taxon>
        <taxon>Alphacedratvirus</taxon>
        <taxon>Alphacedratvirus aljazairmassiliense</taxon>
    </lineage>
</organism>
<evidence type="ECO:0000313" key="1">
    <source>
        <dbReference type="EMBL" id="SHO33190.1"/>
    </source>
</evidence>
<dbReference type="Proteomes" id="UP000201465">
    <property type="component" value="Segment"/>
</dbReference>
<dbReference type="KEGG" id="vg:30523066"/>
<name>A0A1M7XUE6_9VIRU</name>
<dbReference type="GeneID" id="30523066"/>
<proteinExistence type="predicted"/>
<evidence type="ECO:0000313" key="2">
    <source>
        <dbReference type="Proteomes" id="UP000201465"/>
    </source>
</evidence>
<reference evidence="1 2" key="1">
    <citation type="submission" date="2016-11" db="EMBL/GenBank/DDBJ databases">
        <authorList>
            <consortium name="Urmite Genomes"/>
        </authorList>
    </citation>
    <scope>NUCLEOTIDE SEQUENCE [LARGE SCALE GENOMIC DNA]</scope>
    <source>
        <strain evidence="1 2">A11</strain>
    </source>
</reference>